<feature type="domain" description="Phosphatidylinositol N-acetylglucosaminyltransferase subunit H conserved" evidence="4">
    <location>
        <begin position="95"/>
        <end position="150"/>
    </location>
</feature>
<dbReference type="AlphaFoldDB" id="A0AAW1CL97"/>
<evidence type="ECO:0000313" key="5">
    <source>
        <dbReference type="EMBL" id="KAK9499181.1"/>
    </source>
</evidence>
<gene>
    <name evidence="5" type="ORF">O3M35_003680</name>
</gene>
<dbReference type="EMBL" id="JAPXFL010000012">
    <property type="protein sequence ID" value="KAK9499181.1"/>
    <property type="molecule type" value="Genomic_DNA"/>
</dbReference>
<accession>A0AAW1CL97</accession>
<reference evidence="5 6" key="1">
    <citation type="submission" date="2022-12" db="EMBL/GenBank/DDBJ databases">
        <title>Chromosome-level genome assembly of true bugs.</title>
        <authorList>
            <person name="Ma L."/>
            <person name="Li H."/>
        </authorList>
    </citation>
    <scope>NUCLEOTIDE SEQUENCE [LARGE SCALE GENOMIC DNA]</scope>
    <source>
        <strain evidence="5">Lab_2022b</strain>
    </source>
</reference>
<keyword evidence="3" id="KW-0812">Transmembrane</keyword>
<keyword evidence="6" id="KW-1185">Reference proteome</keyword>
<evidence type="ECO:0000256" key="1">
    <source>
        <dbReference type="ARBA" id="ARBA00004687"/>
    </source>
</evidence>
<keyword evidence="3" id="KW-0472">Membrane</keyword>
<feature type="transmembrane region" description="Helical" evidence="3">
    <location>
        <begin position="32"/>
        <end position="52"/>
    </location>
</feature>
<comment type="similarity">
    <text evidence="2">Belongs to the PIGH family.</text>
</comment>
<dbReference type="GO" id="GO:0000506">
    <property type="term" value="C:glycosylphosphatidylinositol-N-acetylglucosaminyltransferase (GPI-GnT) complex"/>
    <property type="evidence" value="ECO:0007669"/>
    <property type="project" value="InterPro"/>
</dbReference>
<keyword evidence="3" id="KW-1133">Transmembrane helix</keyword>
<organism evidence="5 6">
    <name type="scientific">Rhynocoris fuscipes</name>
    <dbReference type="NCBI Taxonomy" id="488301"/>
    <lineage>
        <taxon>Eukaryota</taxon>
        <taxon>Metazoa</taxon>
        <taxon>Ecdysozoa</taxon>
        <taxon>Arthropoda</taxon>
        <taxon>Hexapoda</taxon>
        <taxon>Insecta</taxon>
        <taxon>Pterygota</taxon>
        <taxon>Neoptera</taxon>
        <taxon>Paraneoptera</taxon>
        <taxon>Hemiptera</taxon>
        <taxon>Heteroptera</taxon>
        <taxon>Panheteroptera</taxon>
        <taxon>Cimicomorpha</taxon>
        <taxon>Reduviidae</taxon>
        <taxon>Harpactorinae</taxon>
        <taxon>Harpactorini</taxon>
        <taxon>Rhynocoris</taxon>
    </lineage>
</organism>
<evidence type="ECO:0000313" key="6">
    <source>
        <dbReference type="Proteomes" id="UP001461498"/>
    </source>
</evidence>
<protein>
    <recommendedName>
        <fullName evidence="4">Phosphatidylinositol N-acetylglucosaminyltransferase subunit H conserved domain-containing protein</fullName>
    </recommendedName>
</protein>
<dbReference type="InterPro" id="IPR019328">
    <property type="entry name" value="PIGH-H_dom"/>
</dbReference>
<comment type="pathway">
    <text evidence="1">Glycolipid biosynthesis; glycosylphosphatidylinositol-anchor biosynthesis.</text>
</comment>
<dbReference type="Proteomes" id="UP001461498">
    <property type="component" value="Unassembled WGS sequence"/>
</dbReference>
<feature type="transmembrane region" description="Helical" evidence="3">
    <location>
        <begin position="58"/>
        <end position="80"/>
    </location>
</feature>
<evidence type="ECO:0000259" key="4">
    <source>
        <dbReference type="Pfam" id="PF10181"/>
    </source>
</evidence>
<dbReference type="Pfam" id="PF10181">
    <property type="entry name" value="PIG-H"/>
    <property type="match status" value="1"/>
</dbReference>
<name>A0AAW1CL97_9HEMI</name>
<dbReference type="PANTHER" id="PTHR15231">
    <property type="entry name" value="PHOSPHATIDYLINOSITOL N-ACETYLGLUCOSAMINYLTRANSFERASE SUBUNIT H"/>
    <property type="match status" value="1"/>
</dbReference>
<dbReference type="InterPro" id="IPR044215">
    <property type="entry name" value="PIG-H"/>
</dbReference>
<evidence type="ECO:0000256" key="2">
    <source>
        <dbReference type="ARBA" id="ARBA00009610"/>
    </source>
</evidence>
<dbReference type="PANTHER" id="PTHR15231:SF1">
    <property type="entry name" value="PHOSPHATIDYLINOSITOL N-ACETYLGLUCOSAMINYLTRANSFERASE SUBUNIT H"/>
    <property type="match status" value="1"/>
</dbReference>
<sequence length="175" mass="20340">MGSDNISLIANTYYKGNQSSSKEFTIVQSNKNYLFILFIILTVILLICYYQQSSNVYWLSTLYLILALLFVLFAILTVLFSVKHERVILVVPIAMQLKTTYLSGRETISSIPWHLLGNLMILDIIVGQQVLFFLAVEVKISNSSKHVILFRHTKPRLKYLERIYRDFQEILDVNR</sequence>
<comment type="caution">
    <text evidence="5">The sequence shown here is derived from an EMBL/GenBank/DDBJ whole genome shotgun (WGS) entry which is preliminary data.</text>
</comment>
<dbReference type="GO" id="GO:0006506">
    <property type="term" value="P:GPI anchor biosynthetic process"/>
    <property type="evidence" value="ECO:0007669"/>
    <property type="project" value="InterPro"/>
</dbReference>
<proteinExistence type="inferred from homology"/>
<evidence type="ECO:0000256" key="3">
    <source>
        <dbReference type="SAM" id="Phobius"/>
    </source>
</evidence>